<dbReference type="SUPFAM" id="SSF109604">
    <property type="entry name" value="HD-domain/PDEase-like"/>
    <property type="match status" value="1"/>
</dbReference>
<dbReference type="InterPro" id="IPR003607">
    <property type="entry name" value="HD/PDEase_dom"/>
</dbReference>
<evidence type="ECO:0000313" key="2">
    <source>
        <dbReference type="EMBL" id="OGN22497.1"/>
    </source>
</evidence>
<name>A0A1F8GAV6_9BACT</name>
<accession>A0A1F8GAV6</accession>
<protein>
    <recommendedName>
        <fullName evidence="1">HD/PDEase domain-containing protein</fullName>
    </recommendedName>
</protein>
<dbReference type="GO" id="GO:0008728">
    <property type="term" value="F:GTP diphosphokinase activity"/>
    <property type="evidence" value="ECO:0007669"/>
    <property type="project" value="TreeGrafter"/>
</dbReference>
<gene>
    <name evidence="2" type="ORF">A2918_01915</name>
</gene>
<dbReference type="Pfam" id="PF13328">
    <property type="entry name" value="HD_4"/>
    <property type="match status" value="1"/>
</dbReference>
<dbReference type="GO" id="GO:0008893">
    <property type="term" value="F:guanosine-3',5'-bis(diphosphate) 3'-diphosphatase activity"/>
    <property type="evidence" value="ECO:0007669"/>
    <property type="project" value="TreeGrafter"/>
</dbReference>
<dbReference type="AlphaFoldDB" id="A0A1F8GAV6"/>
<sequence length="196" mass="23385">MGRDMFFERVEDELGFESPDWLLWAYSLAKYFHRPQTRDNGQRYFEHCREVSLILLDLGPTTSEELAVALLHDIYEDQFVPAGMIEKLFGWEIDDALRVLSKEKMTYRKRGLIEKRKVDLENYFRQIISDTLLIRRVKLADRLHNLRSIDVQPKERKLKKVRETRKYILPIAATTDARFYRLIDDECNRIENDQAA</sequence>
<feature type="domain" description="HD/PDEase" evidence="1">
    <location>
        <begin position="40"/>
        <end position="155"/>
    </location>
</feature>
<dbReference type="Proteomes" id="UP000178227">
    <property type="component" value="Unassembled WGS sequence"/>
</dbReference>
<dbReference type="EMBL" id="MGKI01000011">
    <property type="protein sequence ID" value="OGN22497.1"/>
    <property type="molecule type" value="Genomic_DNA"/>
</dbReference>
<evidence type="ECO:0000259" key="1">
    <source>
        <dbReference type="SMART" id="SM00471"/>
    </source>
</evidence>
<dbReference type="STRING" id="1802694.A2918_01915"/>
<dbReference type="PANTHER" id="PTHR21262">
    <property type="entry name" value="GUANOSINE-3',5'-BIS DIPHOSPHATE 3'-PYROPHOSPHOHYDROLASE"/>
    <property type="match status" value="1"/>
</dbReference>
<dbReference type="PANTHER" id="PTHR21262:SF36">
    <property type="entry name" value="BIFUNCTIONAL (P)PPGPP SYNTHASE_HYDROLASE SPOT"/>
    <property type="match status" value="1"/>
</dbReference>
<evidence type="ECO:0000313" key="3">
    <source>
        <dbReference type="Proteomes" id="UP000178227"/>
    </source>
</evidence>
<dbReference type="Gene3D" id="1.10.3210.10">
    <property type="entry name" value="Hypothetical protein af1432"/>
    <property type="match status" value="1"/>
</dbReference>
<reference evidence="2 3" key="1">
    <citation type="journal article" date="2016" name="Nat. Commun.">
        <title>Thousands of microbial genomes shed light on interconnected biogeochemical processes in an aquifer system.</title>
        <authorList>
            <person name="Anantharaman K."/>
            <person name="Brown C.T."/>
            <person name="Hug L.A."/>
            <person name="Sharon I."/>
            <person name="Castelle C.J."/>
            <person name="Probst A.J."/>
            <person name="Thomas B.C."/>
            <person name="Singh A."/>
            <person name="Wilkins M.J."/>
            <person name="Karaoz U."/>
            <person name="Brodie E.L."/>
            <person name="Williams K.H."/>
            <person name="Hubbard S.S."/>
            <person name="Banfield J.F."/>
        </authorList>
    </citation>
    <scope>NUCLEOTIDE SEQUENCE [LARGE SCALE GENOMIC DNA]</scope>
</reference>
<proteinExistence type="predicted"/>
<organism evidence="2 3">
    <name type="scientific">Candidatus Yanofskybacteria bacterium RIFCSPLOWO2_01_FULL_42_49</name>
    <dbReference type="NCBI Taxonomy" id="1802694"/>
    <lineage>
        <taxon>Bacteria</taxon>
        <taxon>Candidatus Yanofskyibacteriota</taxon>
    </lineage>
</organism>
<dbReference type="GO" id="GO:0042594">
    <property type="term" value="P:response to starvation"/>
    <property type="evidence" value="ECO:0007669"/>
    <property type="project" value="TreeGrafter"/>
</dbReference>
<dbReference type="SMART" id="SM00471">
    <property type="entry name" value="HDc"/>
    <property type="match status" value="1"/>
</dbReference>
<comment type="caution">
    <text evidence="2">The sequence shown here is derived from an EMBL/GenBank/DDBJ whole genome shotgun (WGS) entry which is preliminary data.</text>
</comment>
<dbReference type="CDD" id="cd00077">
    <property type="entry name" value="HDc"/>
    <property type="match status" value="1"/>
</dbReference>
<dbReference type="GO" id="GO:0005886">
    <property type="term" value="C:plasma membrane"/>
    <property type="evidence" value="ECO:0007669"/>
    <property type="project" value="TreeGrafter"/>
</dbReference>
<dbReference type="GO" id="GO:0015969">
    <property type="term" value="P:guanosine tetraphosphate metabolic process"/>
    <property type="evidence" value="ECO:0007669"/>
    <property type="project" value="TreeGrafter"/>
</dbReference>